<evidence type="ECO:0000256" key="5">
    <source>
        <dbReference type="ARBA" id="ARBA00022630"/>
    </source>
</evidence>
<dbReference type="GO" id="GO:0006103">
    <property type="term" value="P:2-oxoglutarate metabolic process"/>
    <property type="evidence" value="ECO:0007669"/>
    <property type="project" value="TreeGrafter"/>
</dbReference>
<dbReference type="GO" id="GO:0005739">
    <property type="term" value="C:mitochondrion"/>
    <property type="evidence" value="ECO:0007669"/>
    <property type="project" value="TreeGrafter"/>
</dbReference>
<evidence type="ECO:0000256" key="6">
    <source>
        <dbReference type="ARBA" id="ARBA00022827"/>
    </source>
</evidence>
<dbReference type="OrthoDB" id="361797at2759"/>
<dbReference type="FunFam" id="3.30.390.30:FF:000001">
    <property type="entry name" value="Dihydrolipoyl dehydrogenase"/>
    <property type="match status" value="1"/>
</dbReference>
<reference evidence="15 16" key="1">
    <citation type="journal article" date="2017" name="Curr. Biol.">
        <title>Genome architecture and evolution of a unichromosomal asexual nematode.</title>
        <authorList>
            <person name="Fradin H."/>
            <person name="Zegar C."/>
            <person name="Gutwein M."/>
            <person name="Lucas J."/>
            <person name="Kovtun M."/>
            <person name="Corcoran D."/>
            <person name="Baugh L.R."/>
            <person name="Kiontke K."/>
            <person name="Gunsalus K."/>
            <person name="Fitch D.H."/>
            <person name="Piano F."/>
        </authorList>
    </citation>
    <scope>NUCLEOTIDE SEQUENCE [LARGE SCALE GENOMIC DNA]</scope>
    <source>
        <strain evidence="15">PF1309</strain>
    </source>
</reference>
<dbReference type="GO" id="GO:0004148">
    <property type="term" value="F:dihydrolipoyl dehydrogenase (NADH) activity"/>
    <property type="evidence" value="ECO:0007669"/>
    <property type="project" value="UniProtKB-EC"/>
</dbReference>
<comment type="catalytic activity">
    <reaction evidence="12">
        <text>N(6)-[(R)-dihydrolipoyl]-L-lysyl-[protein] + NAD(+) = N(6)-[(R)-lipoyl]-L-lysyl-[protein] + NADH + H(+)</text>
        <dbReference type="Rhea" id="RHEA:15045"/>
        <dbReference type="Rhea" id="RHEA-COMP:10474"/>
        <dbReference type="Rhea" id="RHEA-COMP:10475"/>
        <dbReference type="ChEBI" id="CHEBI:15378"/>
        <dbReference type="ChEBI" id="CHEBI:57540"/>
        <dbReference type="ChEBI" id="CHEBI:57945"/>
        <dbReference type="ChEBI" id="CHEBI:83099"/>
        <dbReference type="ChEBI" id="CHEBI:83100"/>
        <dbReference type="EC" id="1.8.1.4"/>
    </reaction>
</comment>
<dbReference type="SUPFAM" id="SSF55424">
    <property type="entry name" value="FAD/NAD-linked reductases, dimerisation (C-terminal) domain"/>
    <property type="match status" value="1"/>
</dbReference>
<organism evidence="15 16">
    <name type="scientific">Diploscapter pachys</name>
    <dbReference type="NCBI Taxonomy" id="2018661"/>
    <lineage>
        <taxon>Eukaryota</taxon>
        <taxon>Metazoa</taxon>
        <taxon>Ecdysozoa</taxon>
        <taxon>Nematoda</taxon>
        <taxon>Chromadorea</taxon>
        <taxon>Rhabditida</taxon>
        <taxon>Rhabditina</taxon>
        <taxon>Rhabditomorpha</taxon>
        <taxon>Rhabditoidea</taxon>
        <taxon>Rhabditidae</taxon>
        <taxon>Diploscapter</taxon>
    </lineage>
</organism>
<dbReference type="Pfam" id="PF02852">
    <property type="entry name" value="Pyr_redox_dim"/>
    <property type="match status" value="1"/>
</dbReference>
<dbReference type="PANTHER" id="PTHR22912">
    <property type="entry name" value="DISULFIDE OXIDOREDUCTASE"/>
    <property type="match status" value="1"/>
</dbReference>
<dbReference type="SUPFAM" id="SSF51905">
    <property type="entry name" value="FAD/NAD(P)-binding domain"/>
    <property type="match status" value="1"/>
</dbReference>
<dbReference type="Pfam" id="PF07992">
    <property type="entry name" value="Pyr_redox_2"/>
    <property type="match status" value="1"/>
</dbReference>
<keyword evidence="9" id="KW-1015">Disulfide bond</keyword>
<evidence type="ECO:0000256" key="12">
    <source>
        <dbReference type="ARBA" id="ARBA00049187"/>
    </source>
</evidence>
<proteinExistence type="inferred from homology"/>
<accession>A0A2A2L137</accession>
<comment type="caution">
    <text evidence="15">The sequence shown here is derived from an EMBL/GenBank/DDBJ whole genome shotgun (WGS) entry which is preliminary data.</text>
</comment>
<dbReference type="GO" id="GO:0050660">
    <property type="term" value="F:flavin adenine dinucleotide binding"/>
    <property type="evidence" value="ECO:0007669"/>
    <property type="project" value="TreeGrafter"/>
</dbReference>
<keyword evidence="8" id="KW-0520">NAD</keyword>
<protein>
    <recommendedName>
        <fullName evidence="4">Dihydrolipoyl dehydrogenase, mitochondrial</fullName>
        <ecNumber evidence="3">1.8.1.4</ecNumber>
    </recommendedName>
    <alternativeName>
        <fullName evidence="11">Dihydrolipoamide dehydrogenase</fullName>
    </alternativeName>
</protein>
<evidence type="ECO:0000256" key="2">
    <source>
        <dbReference type="ARBA" id="ARBA00007532"/>
    </source>
</evidence>
<dbReference type="AlphaFoldDB" id="A0A2A2L137"/>
<dbReference type="FunFam" id="3.50.50.60:FF:000025">
    <property type="entry name" value="Dihydrolipoyl dehydrogenase"/>
    <property type="match status" value="1"/>
</dbReference>
<gene>
    <name evidence="15" type="ORF">WR25_15593</name>
</gene>
<evidence type="ECO:0000256" key="10">
    <source>
        <dbReference type="ARBA" id="ARBA00023284"/>
    </source>
</evidence>
<evidence type="ECO:0000259" key="13">
    <source>
        <dbReference type="Pfam" id="PF02852"/>
    </source>
</evidence>
<dbReference type="EC" id="1.8.1.4" evidence="3"/>
<dbReference type="GO" id="GO:0045252">
    <property type="term" value="C:oxoglutarate dehydrogenase complex"/>
    <property type="evidence" value="ECO:0007669"/>
    <property type="project" value="TreeGrafter"/>
</dbReference>
<keyword evidence="16" id="KW-1185">Reference proteome</keyword>
<dbReference type="Gene3D" id="3.30.390.30">
    <property type="match status" value="1"/>
</dbReference>
<evidence type="ECO:0000313" key="15">
    <source>
        <dbReference type="EMBL" id="PAV79966.1"/>
    </source>
</evidence>
<keyword evidence="6" id="KW-0274">FAD</keyword>
<evidence type="ECO:0000313" key="16">
    <source>
        <dbReference type="Proteomes" id="UP000218231"/>
    </source>
</evidence>
<dbReference type="Proteomes" id="UP000218231">
    <property type="component" value="Unassembled WGS sequence"/>
</dbReference>
<dbReference type="InterPro" id="IPR050151">
    <property type="entry name" value="Class-I_Pyr_Nuc-Dis_Oxidored"/>
</dbReference>
<dbReference type="GO" id="GO:0045333">
    <property type="term" value="P:cellular respiration"/>
    <property type="evidence" value="ECO:0007669"/>
    <property type="project" value="UniProtKB-ARBA"/>
</dbReference>
<feature type="domain" description="Pyridine nucleotide-disulphide oxidoreductase dimerisation" evidence="13">
    <location>
        <begin position="299"/>
        <end position="368"/>
    </location>
</feature>
<dbReference type="PRINTS" id="PR00368">
    <property type="entry name" value="FADPNR"/>
</dbReference>
<dbReference type="InterPro" id="IPR004099">
    <property type="entry name" value="Pyr_nucl-diS_OxRdtase_dimer"/>
</dbReference>
<dbReference type="EMBL" id="LIAE01007329">
    <property type="protein sequence ID" value="PAV79966.1"/>
    <property type="molecule type" value="Genomic_DNA"/>
</dbReference>
<keyword evidence="5" id="KW-0285">Flavoprotein</keyword>
<dbReference type="InterPro" id="IPR036188">
    <property type="entry name" value="FAD/NAD-bd_sf"/>
</dbReference>
<sequence length="388" mass="42064">MSRACLSTCKISWLPKTRLSKHSLEVGIQISFFQKHLKEYLEIREFSGVAMLFKANKVGHVVGHGTITGPNQVSVKKNDGSTENITARNILIATGSEVTPFPGITIDEDTIVSSTGALSLKQVPKKMVVIGAGVIGLELGSVWQRLGAEVTAVEFLGHIGGMGIDGEVSKMFQRSLTKQGFKFLLNTKVQTASKNGNTISVEVEGAKDGKKQTLECDTLLVCVGRRPYTENLGLNSVGVELDNRGRVPVNERFQTKVPSIFAIGDVIQGPMLAHKAEDEGILCVEGISGGPVHIDYNCIPSVVYTHPEVAWVGKAEEQLKQEGVEYKIGKFPFAANSRAKTNNDQEGFVKVLADKQTDRMLGVHIIGAVSGNEDRNSKETKVPFAECR</sequence>
<dbReference type="GO" id="GO:0045254">
    <property type="term" value="C:pyruvate dehydrogenase complex"/>
    <property type="evidence" value="ECO:0007669"/>
    <property type="project" value="UniProtKB-ARBA"/>
</dbReference>
<dbReference type="InterPro" id="IPR016156">
    <property type="entry name" value="FAD/NAD-linked_Rdtase_dimer_sf"/>
</dbReference>
<comment type="cofactor">
    <cofactor evidence="1">
        <name>FAD</name>
        <dbReference type="ChEBI" id="CHEBI:57692"/>
    </cofactor>
</comment>
<dbReference type="EMBL" id="LIAE01007329">
    <property type="protein sequence ID" value="PAV79968.1"/>
    <property type="molecule type" value="Genomic_DNA"/>
</dbReference>
<keyword evidence="10" id="KW-0676">Redox-active center</keyword>
<dbReference type="PRINTS" id="PR00411">
    <property type="entry name" value="PNDRDTASEI"/>
</dbReference>
<evidence type="ECO:0000256" key="3">
    <source>
        <dbReference type="ARBA" id="ARBA00012608"/>
    </source>
</evidence>
<evidence type="ECO:0000256" key="9">
    <source>
        <dbReference type="ARBA" id="ARBA00023157"/>
    </source>
</evidence>
<evidence type="ECO:0000256" key="4">
    <source>
        <dbReference type="ARBA" id="ARBA00016193"/>
    </source>
</evidence>
<name>A0A2A2L137_9BILA</name>
<evidence type="ECO:0000256" key="1">
    <source>
        <dbReference type="ARBA" id="ARBA00001974"/>
    </source>
</evidence>
<evidence type="ECO:0000256" key="8">
    <source>
        <dbReference type="ARBA" id="ARBA00023027"/>
    </source>
</evidence>
<evidence type="ECO:0000256" key="7">
    <source>
        <dbReference type="ARBA" id="ARBA00023002"/>
    </source>
</evidence>
<evidence type="ECO:0000259" key="14">
    <source>
        <dbReference type="Pfam" id="PF07992"/>
    </source>
</evidence>
<evidence type="ECO:0000256" key="11">
    <source>
        <dbReference type="ARBA" id="ARBA00031281"/>
    </source>
</evidence>
<feature type="domain" description="FAD/NAD(P)-binding" evidence="14">
    <location>
        <begin position="47"/>
        <end position="280"/>
    </location>
</feature>
<dbReference type="InterPro" id="IPR023753">
    <property type="entry name" value="FAD/NAD-binding_dom"/>
</dbReference>
<comment type="similarity">
    <text evidence="2">Belongs to the class-I pyridine nucleotide-disulfide oxidoreductase family.</text>
</comment>
<keyword evidence="7" id="KW-0560">Oxidoreductase</keyword>
<dbReference type="PANTHER" id="PTHR22912:SF151">
    <property type="entry name" value="DIHYDROLIPOYL DEHYDROGENASE, MITOCHONDRIAL"/>
    <property type="match status" value="1"/>
</dbReference>
<dbReference type="Gene3D" id="3.50.50.60">
    <property type="entry name" value="FAD/NAD(P)-binding domain"/>
    <property type="match status" value="2"/>
</dbReference>